<proteinExistence type="predicted"/>
<dbReference type="EMBL" id="JAMYWD010000011">
    <property type="protein sequence ID" value="KAJ4955851.1"/>
    <property type="molecule type" value="Genomic_DNA"/>
</dbReference>
<gene>
    <name evidence="2" type="ORF">NE237_012634</name>
</gene>
<dbReference type="AlphaFoldDB" id="A0A9Q0GX51"/>
<evidence type="ECO:0000256" key="1">
    <source>
        <dbReference type="SAM" id="Coils"/>
    </source>
</evidence>
<evidence type="ECO:0000313" key="3">
    <source>
        <dbReference type="Proteomes" id="UP001141806"/>
    </source>
</evidence>
<dbReference type="OrthoDB" id="689590at2759"/>
<reference evidence="2" key="1">
    <citation type="journal article" date="2023" name="Plant J.">
        <title>The genome of the king protea, Protea cynaroides.</title>
        <authorList>
            <person name="Chang J."/>
            <person name="Duong T.A."/>
            <person name="Schoeman C."/>
            <person name="Ma X."/>
            <person name="Roodt D."/>
            <person name="Barker N."/>
            <person name="Li Z."/>
            <person name="Van de Peer Y."/>
            <person name="Mizrachi E."/>
        </authorList>
    </citation>
    <scope>NUCLEOTIDE SEQUENCE</scope>
    <source>
        <tissue evidence="2">Young leaves</tissue>
    </source>
</reference>
<name>A0A9Q0GX51_9MAGN</name>
<protein>
    <submittedName>
        <fullName evidence="2">Uncharacterized protein</fullName>
    </submittedName>
</protein>
<feature type="coiled-coil region" evidence="1">
    <location>
        <begin position="87"/>
        <end position="221"/>
    </location>
</feature>
<evidence type="ECO:0000313" key="2">
    <source>
        <dbReference type="EMBL" id="KAJ4955851.1"/>
    </source>
</evidence>
<accession>A0A9Q0GX51</accession>
<feature type="coiled-coil region" evidence="1">
    <location>
        <begin position="279"/>
        <end position="408"/>
    </location>
</feature>
<comment type="caution">
    <text evidence="2">The sequence shown here is derived from an EMBL/GenBank/DDBJ whole genome shotgun (WGS) entry which is preliminary data.</text>
</comment>
<keyword evidence="1" id="KW-0175">Coiled coil</keyword>
<organism evidence="2 3">
    <name type="scientific">Protea cynaroides</name>
    <dbReference type="NCBI Taxonomy" id="273540"/>
    <lineage>
        <taxon>Eukaryota</taxon>
        <taxon>Viridiplantae</taxon>
        <taxon>Streptophyta</taxon>
        <taxon>Embryophyta</taxon>
        <taxon>Tracheophyta</taxon>
        <taxon>Spermatophyta</taxon>
        <taxon>Magnoliopsida</taxon>
        <taxon>Proteales</taxon>
        <taxon>Proteaceae</taxon>
        <taxon>Protea</taxon>
    </lineage>
</organism>
<sequence length="446" mass="52381">MVTQEIEPSFQFNCIREKGKSEGEWASVVAQEMHWTETVERRQQVDALVQSKEGLESKQRLESEKLFLEDGTVVAELGQRLTLAFVSSQLNQQAESLKNEIRRENEETRAQTAIFKAKLEEKINDKEKARKATETKMEEKQKEMNRMSDDFRRYRFEVRKDLDLKQAEANRLRSMVIELEKSNAEAREEIGRMQMERDEVGQEMERRHGDLKREMEAAVKKSLDILTADLSFEREAFDRVLREKDLIQQDRDTHIEEVKGLRSTLLELEKSTSDTHAKNRQLQSQHELLLEDRKEMERNFAALERDKASAERSLMQLSQQIEDHKREVMKLVPDKQQIQEDRTQQAVKITELQKEVVQLSSTIYSLQKQEVGLQLKFSDLGRSNADAREKQEQMLMEFNALVKEKEDRKRFSEKLMEEKSLQGLEEQGRKMQEIVLKKAGDRTGED</sequence>
<dbReference type="Proteomes" id="UP001141806">
    <property type="component" value="Unassembled WGS sequence"/>
</dbReference>
<keyword evidence="3" id="KW-1185">Reference proteome</keyword>